<reference evidence="1 2" key="2">
    <citation type="submission" date="2020-06" db="EMBL/GenBank/DDBJ databases">
        <title>Antribacter stalactiti gen. nov., sp. nov., a new member of the family Nacardiaceae isolated from a cave.</title>
        <authorList>
            <person name="Kim I.S."/>
        </authorList>
    </citation>
    <scope>NUCLEOTIDE SEQUENCE [LARGE SCALE GENOMIC DNA]</scope>
    <source>
        <strain evidence="1 2">YC2-7</strain>
    </source>
</reference>
<dbReference type="PANTHER" id="PTHR21174">
    <property type="match status" value="1"/>
</dbReference>
<evidence type="ECO:0008006" key="3">
    <source>
        <dbReference type="Google" id="ProtNLM"/>
    </source>
</evidence>
<dbReference type="RefSeq" id="WP_169587642.1">
    <property type="nucleotide sequence ID" value="NZ_VCQU01000004.1"/>
</dbReference>
<accession>A0A848KHA5</accession>
<dbReference type="PANTHER" id="PTHR21174:SF0">
    <property type="entry name" value="HD PHOSPHOHYDROLASE FAMILY PROTEIN-RELATED"/>
    <property type="match status" value="1"/>
</dbReference>
<dbReference type="Proteomes" id="UP000535543">
    <property type="component" value="Unassembled WGS sequence"/>
</dbReference>
<dbReference type="PIRSF" id="PIRSF035170">
    <property type="entry name" value="HD_phosphohydro"/>
    <property type="match status" value="1"/>
</dbReference>
<dbReference type="Gene3D" id="1.10.472.50">
    <property type="entry name" value="HD-domain/PDEase-like"/>
    <property type="match status" value="1"/>
</dbReference>
<dbReference type="EMBL" id="VCQU01000004">
    <property type="protein sequence ID" value="NMN96092.1"/>
    <property type="molecule type" value="Genomic_DNA"/>
</dbReference>
<sequence length="207" mass="22822">MTLAEFWTTAATSVGVAHGTATDGAVDLINRYSEPHRRYHNVDHVLAVVRHSAELAHDRSAVDKSVLTLAACAHDVVYDAKPGADERASAAWARRWLSGASERLITRVEQLVLATIEHKPSDDDLAPALLDADLAILGAAAERYDWYAAAVREEYAAVPEEMWRTGRAHVLRGMLEHDRLFTTADGFARWEAQARANVARELSGLQR</sequence>
<proteinExistence type="predicted"/>
<organism evidence="1 2">
    <name type="scientific">Antrihabitans stalactiti</name>
    <dbReference type="NCBI Taxonomy" id="2584121"/>
    <lineage>
        <taxon>Bacteria</taxon>
        <taxon>Bacillati</taxon>
        <taxon>Actinomycetota</taxon>
        <taxon>Actinomycetes</taxon>
        <taxon>Mycobacteriales</taxon>
        <taxon>Nocardiaceae</taxon>
        <taxon>Antrihabitans</taxon>
    </lineage>
</organism>
<protein>
    <recommendedName>
        <fullName evidence="3">Metal-dependent HD superfamily phosphohydrolase</fullName>
    </recommendedName>
</protein>
<evidence type="ECO:0000313" key="1">
    <source>
        <dbReference type="EMBL" id="NMN96092.1"/>
    </source>
</evidence>
<reference evidence="1 2" key="1">
    <citation type="submission" date="2019-05" db="EMBL/GenBank/DDBJ databases">
        <authorList>
            <person name="Lee S.D."/>
        </authorList>
    </citation>
    <scope>NUCLEOTIDE SEQUENCE [LARGE SCALE GENOMIC DNA]</scope>
    <source>
        <strain evidence="1 2">YC2-7</strain>
    </source>
</reference>
<keyword evidence="2" id="KW-1185">Reference proteome</keyword>
<dbReference type="InterPro" id="IPR009218">
    <property type="entry name" value="HD_phosphohydro"/>
</dbReference>
<dbReference type="AlphaFoldDB" id="A0A848KHA5"/>
<dbReference type="SUPFAM" id="SSF109604">
    <property type="entry name" value="HD-domain/PDEase-like"/>
    <property type="match status" value="1"/>
</dbReference>
<comment type="caution">
    <text evidence="1">The sequence shown here is derived from an EMBL/GenBank/DDBJ whole genome shotgun (WGS) entry which is preliminary data.</text>
</comment>
<evidence type="ECO:0000313" key="2">
    <source>
        <dbReference type="Proteomes" id="UP000535543"/>
    </source>
</evidence>
<gene>
    <name evidence="1" type="ORF">FGL95_13720</name>
</gene>
<name>A0A848KHA5_9NOCA</name>